<sequence length="65" mass="6769">DGPNGVRKQAGAADHLGLNPSVPATCFPTAATVACSWDPALGEQIGQAWAKKPPRRKLPCCWGQA</sequence>
<name>K1TQT9_9ZZZZ</name>
<feature type="non-terminal residue" evidence="1">
    <location>
        <position position="1"/>
    </location>
</feature>
<dbReference type="GO" id="GO:0005975">
    <property type="term" value="P:carbohydrate metabolic process"/>
    <property type="evidence" value="ECO:0007669"/>
    <property type="project" value="InterPro"/>
</dbReference>
<organism evidence="1">
    <name type="scientific">human gut metagenome</name>
    <dbReference type="NCBI Taxonomy" id="408170"/>
    <lineage>
        <taxon>unclassified sequences</taxon>
        <taxon>metagenomes</taxon>
        <taxon>organismal metagenomes</taxon>
    </lineage>
</organism>
<gene>
    <name evidence="1" type="ORF">LEA_12212</name>
</gene>
<dbReference type="AlphaFoldDB" id="K1TQT9"/>
<proteinExistence type="predicted"/>
<reference evidence="1" key="1">
    <citation type="journal article" date="2013" name="Environ. Microbiol.">
        <title>Microbiota from the distal guts of lean and obese adolescents exhibit partial functional redundancy besides clear differences in community structure.</title>
        <authorList>
            <person name="Ferrer M."/>
            <person name="Ruiz A."/>
            <person name="Lanza F."/>
            <person name="Haange S.B."/>
            <person name="Oberbach A."/>
            <person name="Till H."/>
            <person name="Bargiela R."/>
            <person name="Campoy C."/>
            <person name="Segura M.T."/>
            <person name="Richter M."/>
            <person name="von Bergen M."/>
            <person name="Seifert J."/>
            <person name="Suarez A."/>
        </authorList>
    </citation>
    <scope>NUCLEOTIDE SEQUENCE</scope>
</reference>
<protein>
    <submittedName>
        <fullName evidence="1">Beta-glucosidase-related glycosidase</fullName>
    </submittedName>
</protein>
<dbReference type="EMBL" id="AJWY01008262">
    <property type="protein sequence ID" value="EKC61711.1"/>
    <property type="molecule type" value="Genomic_DNA"/>
</dbReference>
<keyword evidence="1" id="KW-0378">Hydrolase</keyword>
<dbReference type="Gene3D" id="3.20.20.300">
    <property type="entry name" value="Glycoside hydrolase, family 3, N-terminal domain"/>
    <property type="match status" value="1"/>
</dbReference>
<dbReference type="GO" id="GO:0004553">
    <property type="term" value="F:hydrolase activity, hydrolyzing O-glycosyl compounds"/>
    <property type="evidence" value="ECO:0007669"/>
    <property type="project" value="InterPro"/>
</dbReference>
<accession>K1TQT9</accession>
<dbReference type="InterPro" id="IPR036962">
    <property type="entry name" value="Glyco_hydro_3_N_sf"/>
</dbReference>
<comment type="caution">
    <text evidence="1">The sequence shown here is derived from an EMBL/GenBank/DDBJ whole genome shotgun (WGS) entry which is preliminary data.</text>
</comment>
<keyword evidence="1" id="KW-0326">Glycosidase</keyword>
<evidence type="ECO:0000313" key="1">
    <source>
        <dbReference type="EMBL" id="EKC61711.1"/>
    </source>
</evidence>